<evidence type="ECO:0000256" key="1">
    <source>
        <dbReference type="SAM" id="SignalP"/>
    </source>
</evidence>
<dbReference type="Pfam" id="PF05960">
    <property type="entry name" value="DUF885"/>
    <property type="match status" value="1"/>
</dbReference>
<accession>A0A6P1TKB2</accession>
<feature type="signal peptide" evidence="1">
    <location>
        <begin position="1"/>
        <end position="26"/>
    </location>
</feature>
<evidence type="ECO:0000313" key="3">
    <source>
        <dbReference type="Proteomes" id="UP000464314"/>
    </source>
</evidence>
<dbReference type="Proteomes" id="UP000464314">
    <property type="component" value="Chromosome"/>
</dbReference>
<protein>
    <submittedName>
        <fullName evidence="2">DUF885 family protein</fullName>
    </submittedName>
</protein>
<feature type="chain" id="PRO_5026701061" evidence="1">
    <location>
        <begin position="27"/>
        <end position="586"/>
    </location>
</feature>
<keyword evidence="3" id="KW-1185">Reference proteome</keyword>
<reference evidence="2 3" key="1">
    <citation type="submission" date="2020-01" db="EMBL/GenBank/DDBJ databases">
        <title>Genome analysis of Anaerocolumna sp. CBA3638.</title>
        <authorList>
            <person name="Kim J."/>
            <person name="Roh S.W."/>
        </authorList>
    </citation>
    <scope>NUCLEOTIDE SEQUENCE [LARGE SCALE GENOMIC DNA]</scope>
    <source>
        <strain evidence="2 3">CBA3638</strain>
    </source>
</reference>
<dbReference type="AlphaFoldDB" id="A0A6P1TKB2"/>
<dbReference type="InterPro" id="IPR010281">
    <property type="entry name" value="DUF885"/>
</dbReference>
<dbReference type="EMBL" id="CP048000">
    <property type="protein sequence ID" value="QHQ60346.1"/>
    <property type="molecule type" value="Genomic_DNA"/>
</dbReference>
<dbReference type="KEGG" id="anr:Ana3638_05800"/>
<dbReference type="PANTHER" id="PTHR33361">
    <property type="entry name" value="GLR0591 PROTEIN"/>
    <property type="match status" value="1"/>
</dbReference>
<dbReference type="RefSeq" id="WP_161837182.1">
    <property type="nucleotide sequence ID" value="NZ_CP048000.1"/>
</dbReference>
<evidence type="ECO:0000313" key="2">
    <source>
        <dbReference type="EMBL" id="QHQ60346.1"/>
    </source>
</evidence>
<dbReference type="PANTHER" id="PTHR33361:SF2">
    <property type="entry name" value="DUF885 DOMAIN-CONTAINING PROTEIN"/>
    <property type="match status" value="1"/>
</dbReference>
<sequence length="586" mass="67041">MNKKKKYLIFALMLFLMLFNILGCSANGKDNTPTEDFDTFLDRVFATEVQKDTLTLNYSLANPENYGIKNPEVTIGHYTVDYIKESLVASENYLATLKKYDYNSLTEDQQLSYDILKEDLELETSLGDFIEYSEGLGPTTGIQAQLPVLLAEYNFYKKEDIDTYLKMLPQVYDYFKEICDFERNKSAAGLFMNDEVADSIIDQCKEFVNDKKNNYLIDIFNDKLTDIEGLTQEEIKAYETSNKDAVLNSVIPAYELLMETLTDLKGTGTNQEGLCHYEKGKEYYEYLIKVNTGSSRPIPELKKMLDTSLSTNMLKLNTIMRKNPEVYDTVKSLSYSLTDPSEIINYLKGAIKKDFPPIPNVKCSIKYVDKSLQDHLSPAMYLIPPLDSYDNNIIYINKNPDYDLSQIFTTIAHEGYPGHLYQSVYFRSKKPAAIRNLLSFGGYAEGWATYVEYYSYHLAGFSEDVADFLEANMAANMALYCRLDMGIHYDGWSLADTAAYLKNYITDSSTIKLLYNTMIEEPALYPEYGIGYLEFMDLKNNAENALGDKFALKDFHKFLLDIGPAQFDIIAGRMDNWVKTVKKAEK</sequence>
<proteinExistence type="predicted"/>
<organism evidence="2 3">
    <name type="scientific">Anaerocolumna sedimenticola</name>
    <dbReference type="NCBI Taxonomy" id="2696063"/>
    <lineage>
        <taxon>Bacteria</taxon>
        <taxon>Bacillati</taxon>
        <taxon>Bacillota</taxon>
        <taxon>Clostridia</taxon>
        <taxon>Lachnospirales</taxon>
        <taxon>Lachnospiraceae</taxon>
        <taxon>Anaerocolumna</taxon>
    </lineage>
</organism>
<name>A0A6P1TKB2_9FIRM</name>
<gene>
    <name evidence="2" type="ORF">Ana3638_05800</name>
</gene>
<keyword evidence="1" id="KW-0732">Signal</keyword>